<feature type="non-terminal residue" evidence="1">
    <location>
        <position position="1"/>
    </location>
</feature>
<evidence type="ECO:0000313" key="2">
    <source>
        <dbReference type="Proteomes" id="UP000789405"/>
    </source>
</evidence>
<sequence length="47" mass="5625">DLQNTDFFCDNIEKEKECLHRKWEDLACNNTKIEAIEILEVARTEKK</sequence>
<dbReference type="Proteomes" id="UP000789405">
    <property type="component" value="Unassembled WGS sequence"/>
</dbReference>
<name>A0A9N9K7W5_9GLOM</name>
<protein>
    <submittedName>
        <fullName evidence="1">24447_t:CDS:1</fullName>
    </submittedName>
</protein>
<keyword evidence="2" id="KW-1185">Reference proteome</keyword>
<reference evidence="1" key="1">
    <citation type="submission" date="2021-06" db="EMBL/GenBank/DDBJ databases">
        <authorList>
            <person name="Kallberg Y."/>
            <person name="Tangrot J."/>
            <person name="Rosling A."/>
        </authorList>
    </citation>
    <scope>NUCLEOTIDE SEQUENCE</scope>
    <source>
        <strain evidence="1">MA453B</strain>
    </source>
</reference>
<organism evidence="1 2">
    <name type="scientific">Dentiscutata erythropus</name>
    <dbReference type="NCBI Taxonomy" id="1348616"/>
    <lineage>
        <taxon>Eukaryota</taxon>
        <taxon>Fungi</taxon>
        <taxon>Fungi incertae sedis</taxon>
        <taxon>Mucoromycota</taxon>
        <taxon>Glomeromycotina</taxon>
        <taxon>Glomeromycetes</taxon>
        <taxon>Diversisporales</taxon>
        <taxon>Gigasporaceae</taxon>
        <taxon>Dentiscutata</taxon>
    </lineage>
</organism>
<proteinExistence type="predicted"/>
<dbReference type="AlphaFoldDB" id="A0A9N9K7W5"/>
<gene>
    <name evidence="1" type="ORF">DERYTH_LOCUS26057</name>
</gene>
<feature type="non-terminal residue" evidence="1">
    <location>
        <position position="47"/>
    </location>
</feature>
<accession>A0A9N9K7W5</accession>
<evidence type="ECO:0000313" key="1">
    <source>
        <dbReference type="EMBL" id="CAG8815052.1"/>
    </source>
</evidence>
<dbReference type="EMBL" id="CAJVPY010052072">
    <property type="protein sequence ID" value="CAG8815052.1"/>
    <property type="molecule type" value="Genomic_DNA"/>
</dbReference>
<comment type="caution">
    <text evidence="1">The sequence shown here is derived from an EMBL/GenBank/DDBJ whole genome shotgun (WGS) entry which is preliminary data.</text>
</comment>